<accession>A0ABM3LX22</accession>
<evidence type="ECO:0000313" key="2">
    <source>
        <dbReference type="Proteomes" id="UP001652582"/>
    </source>
</evidence>
<dbReference type="RefSeq" id="XP_052743620.1">
    <property type="nucleotide sequence ID" value="XM_052887660.1"/>
</dbReference>
<reference evidence="3" key="1">
    <citation type="submission" date="2025-08" db="UniProtKB">
        <authorList>
            <consortium name="RefSeq"/>
        </authorList>
    </citation>
    <scope>IDENTIFICATION</scope>
</reference>
<name>A0ABM3LX22_BICAN</name>
<sequence length="740" mass="86637">MLNLSENYYLRKHYLENEQVPTQTVMKERMTPALANVYFKSMTPKLKVLAGLEPPLKGGGSDWFIPPEDLLKGRAVMKPIKHEYLSKLGFISIDRFGDKLVQDHHKAMEEEKRRVLQESDAQWKLTVEASCSKQWDETSRDQAKQNTAKIQQAFHEFSMIYTTSITSIETLLFDAAIKEIQRVEEETFIKMSNQYAELLKQQATMLYDRFAIKMSKEKARQKKQFINTVENARTEMSTKIHVINVEKRVAVEKLRMLLEYQNLACQVYVALKEREECKKHMEHSKHEHKKIVKVLTKQIKMQDFEIRLEKEKEVKREDFIKVWQKKICHVVKKFQLFVKYCLNSLPEYADFFLNMEKLMLLQLSEAMDNPRSESIFVPQESTFHAPVPKPHPFFLFCDKGYKPKIDQDLCPEHCTSSASLLPVIVVNKRCLYAACDNLETFTEKVKQFLDGHRGDDDDLVDDHDYKFDIPVKCTLSNQAQELKLESSLMQVLQNELAIMENMRICCLCSMSVCNCKYEYELEKEPTTSLKALKNDTKKAKKVIKDLTIANDYGEEITEREVELEHEREPKLESYLDYIIPKRCRCPKRAKKHLEEHLPVYMRNMSPFEEIDLPYYKTCPVDRLKTLVKTAQRRQTPLPPPKIETKTRDKSTQYSEQECDFLCTCFSDEEVDKIFQNVLKDSKLFDQGSESKFTVVDASLSPTHLQKNVSSFVLDRARSLRRLMGDTTDLGEIFKKQKCDF</sequence>
<dbReference type="GeneID" id="128199204"/>
<protein>
    <submittedName>
        <fullName evidence="3">Uncharacterized protein LOC128199204</fullName>
    </submittedName>
</protein>
<keyword evidence="2" id="KW-1185">Reference proteome</keyword>
<gene>
    <name evidence="3" type="primary">LOC128199204</name>
</gene>
<feature type="region of interest" description="Disordered" evidence="1">
    <location>
        <begin position="630"/>
        <end position="649"/>
    </location>
</feature>
<evidence type="ECO:0000313" key="3">
    <source>
        <dbReference type="RefSeq" id="XP_052743620.1"/>
    </source>
</evidence>
<proteinExistence type="predicted"/>
<organism evidence="2 3">
    <name type="scientific">Bicyclus anynana</name>
    <name type="common">Squinting bush brown butterfly</name>
    <dbReference type="NCBI Taxonomy" id="110368"/>
    <lineage>
        <taxon>Eukaryota</taxon>
        <taxon>Metazoa</taxon>
        <taxon>Ecdysozoa</taxon>
        <taxon>Arthropoda</taxon>
        <taxon>Hexapoda</taxon>
        <taxon>Insecta</taxon>
        <taxon>Pterygota</taxon>
        <taxon>Neoptera</taxon>
        <taxon>Endopterygota</taxon>
        <taxon>Lepidoptera</taxon>
        <taxon>Glossata</taxon>
        <taxon>Ditrysia</taxon>
        <taxon>Papilionoidea</taxon>
        <taxon>Nymphalidae</taxon>
        <taxon>Satyrinae</taxon>
        <taxon>Satyrini</taxon>
        <taxon>Mycalesina</taxon>
        <taxon>Bicyclus</taxon>
    </lineage>
</organism>
<evidence type="ECO:0000256" key="1">
    <source>
        <dbReference type="SAM" id="MobiDB-lite"/>
    </source>
</evidence>
<dbReference type="Proteomes" id="UP001652582">
    <property type="component" value="Chromosome 20"/>
</dbReference>